<keyword evidence="1" id="KW-0812">Transmembrane</keyword>
<evidence type="ECO:0000313" key="3">
    <source>
        <dbReference type="Proteomes" id="UP001457197"/>
    </source>
</evidence>
<accession>A0ABV1ASB4</accession>
<comment type="caution">
    <text evidence="2">The sequence shown here is derived from an EMBL/GenBank/DDBJ whole genome shotgun (WGS) entry which is preliminary data.</text>
</comment>
<evidence type="ECO:0000313" key="2">
    <source>
        <dbReference type="EMBL" id="MEQ2361090.1"/>
    </source>
</evidence>
<organism evidence="2 3">
    <name type="scientific">Faecalibacterium tardum</name>
    <dbReference type="NCBI Taxonomy" id="3133156"/>
    <lineage>
        <taxon>Bacteria</taxon>
        <taxon>Bacillati</taxon>
        <taxon>Bacillota</taxon>
        <taxon>Clostridia</taxon>
        <taxon>Eubacteriales</taxon>
        <taxon>Oscillospiraceae</taxon>
        <taxon>Faecalibacterium</taxon>
    </lineage>
</organism>
<protein>
    <submittedName>
        <fullName evidence="2">Uncharacterized protein</fullName>
    </submittedName>
</protein>
<keyword evidence="3" id="KW-1185">Reference proteome</keyword>
<feature type="transmembrane region" description="Helical" evidence="1">
    <location>
        <begin position="33"/>
        <end position="59"/>
    </location>
</feature>
<evidence type="ECO:0000256" key="1">
    <source>
        <dbReference type="SAM" id="Phobius"/>
    </source>
</evidence>
<sequence length="98" mass="11127">MIIDVSYNARYAKLREVKKAHFPDFWSSSLGWLIFWLSSTVLRILHFLSYFIVLFVTHLQTGCSCVVRCRIGSVLIHVGSIVLAASLRLLYSDSCCAL</sequence>
<reference evidence="2 3" key="1">
    <citation type="submission" date="2024-03" db="EMBL/GenBank/DDBJ databases">
        <title>Human intestinal bacterial collection.</title>
        <authorList>
            <person name="Pauvert C."/>
            <person name="Hitch T.C.A."/>
            <person name="Clavel T."/>
        </authorList>
    </citation>
    <scope>NUCLEOTIDE SEQUENCE [LARGE SCALE GENOMIC DNA]</scope>
    <source>
        <strain evidence="2 3">CLA-AA-H175</strain>
    </source>
</reference>
<proteinExistence type="predicted"/>
<feature type="transmembrane region" description="Helical" evidence="1">
    <location>
        <begin position="71"/>
        <end position="91"/>
    </location>
</feature>
<keyword evidence="1" id="KW-0472">Membrane</keyword>
<keyword evidence="1" id="KW-1133">Transmembrane helix</keyword>
<dbReference type="EMBL" id="JBBMEO010000002">
    <property type="protein sequence ID" value="MEQ2361090.1"/>
    <property type="molecule type" value="Genomic_DNA"/>
</dbReference>
<name>A0ABV1ASB4_9FIRM</name>
<dbReference type="Proteomes" id="UP001457197">
    <property type="component" value="Unassembled WGS sequence"/>
</dbReference>
<gene>
    <name evidence="2" type="ORF">WMO44_02870</name>
</gene>